<gene>
    <name evidence="1" type="ORF">SLA_0393</name>
</gene>
<keyword evidence="2" id="KW-1185">Reference proteome</keyword>
<evidence type="ECO:0000313" key="1">
    <source>
        <dbReference type="EMBL" id="BAU81348.1"/>
    </source>
</evidence>
<name>A0A170RZB6_STRLU</name>
<protein>
    <submittedName>
        <fullName evidence="1">Uncharacterized protein</fullName>
    </submittedName>
</protein>
<dbReference type="AlphaFoldDB" id="A0A170RZB6"/>
<proteinExistence type="predicted"/>
<dbReference type="Proteomes" id="UP000217676">
    <property type="component" value="Chromosome"/>
</dbReference>
<evidence type="ECO:0000313" key="2">
    <source>
        <dbReference type="Proteomes" id="UP000217676"/>
    </source>
</evidence>
<sequence>MRQFLLAEPGPPAQAAQEWPELSAGGLGGAHRVIPRYGIAAGTRVGRRARQRYFRRWNFLVTALRPVVDWP</sequence>
<organism evidence="1 2">
    <name type="scientific">Streptomyces laurentii</name>
    <dbReference type="NCBI Taxonomy" id="39478"/>
    <lineage>
        <taxon>Bacteria</taxon>
        <taxon>Bacillati</taxon>
        <taxon>Actinomycetota</taxon>
        <taxon>Actinomycetes</taxon>
        <taxon>Kitasatosporales</taxon>
        <taxon>Streptomycetaceae</taxon>
        <taxon>Streptomyces</taxon>
    </lineage>
</organism>
<accession>A0A170RZB6</accession>
<dbReference type="KEGG" id="slau:SLA_0393"/>
<dbReference type="EMBL" id="AP017424">
    <property type="protein sequence ID" value="BAU81348.1"/>
    <property type="molecule type" value="Genomic_DNA"/>
</dbReference>
<reference evidence="1 2" key="1">
    <citation type="journal article" date="2016" name="Genome Announc.">
        <title>Complete Genome Sequence of Thiostrepton-Producing Streptomyces laurentii ATCC 31255.</title>
        <authorList>
            <person name="Doi K."/>
            <person name="Fujino Y."/>
            <person name="Nagayoshi Y."/>
            <person name="Ohshima T."/>
            <person name="Ogata S."/>
        </authorList>
    </citation>
    <scope>NUCLEOTIDE SEQUENCE [LARGE SCALE GENOMIC DNA]</scope>
    <source>
        <strain evidence="1 2">ATCC 31255</strain>
    </source>
</reference>